<dbReference type="GO" id="GO:0038202">
    <property type="term" value="P:TORC1 signaling"/>
    <property type="evidence" value="ECO:0007669"/>
    <property type="project" value="TreeGrafter"/>
</dbReference>
<organism evidence="7 8">
    <name type="scientific">Saccharomyces arboricola (strain H-6 / AS 2.3317 / CBS 10644)</name>
    <name type="common">Yeast</name>
    <dbReference type="NCBI Taxonomy" id="1160507"/>
    <lineage>
        <taxon>Eukaryota</taxon>
        <taxon>Fungi</taxon>
        <taxon>Dikarya</taxon>
        <taxon>Ascomycota</taxon>
        <taxon>Saccharomycotina</taxon>
        <taxon>Saccharomycetes</taxon>
        <taxon>Saccharomycetales</taxon>
        <taxon>Saccharomycetaceae</taxon>
        <taxon>Saccharomyces</taxon>
    </lineage>
</organism>
<feature type="compositionally biased region" description="Polar residues" evidence="5">
    <location>
        <begin position="229"/>
        <end position="251"/>
    </location>
</feature>
<feature type="compositionally biased region" description="Basic and acidic residues" evidence="5">
    <location>
        <begin position="53"/>
        <end position="64"/>
    </location>
</feature>
<feature type="compositionally biased region" description="Basic residues" evidence="5">
    <location>
        <begin position="438"/>
        <end position="452"/>
    </location>
</feature>
<feature type="compositionally biased region" description="Low complexity" evidence="5">
    <location>
        <begin position="280"/>
        <end position="292"/>
    </location>
</feature>
<dbReference type="GO" id="GO:1904262">
    <property type="term" value="P:negative regulation of TORC1 signaling"/>
    <property type="evidence" value="ECO:0007669"/>
    <property type="project" value="TreeGrafter"/>
</dbReference>
<gene>
    <name evidence="7" type="ORF">SU7_1389</name>
</gene>
<feature type="compositionally biased region" description="Polar residues" evidence="5">
    <location>
        <begin position="491"/>
        <end position="503"/>
    </location>
</feature>
<reference evidence="7 8" key="1">
    <citation type="journal article" date="2013" name="BMC Genomics">
        <title>High quality de novo sequencing and assembly of the Saccharomyces arboricolus genome.</title>
        <authorList>
            <person name="Liti G."/>
            <person name="Nguyen Ba A.N."/>
            <person name="Blythe M."/>
            <person name="Mueller C.A."/>
            <person name="Bergstroem A."/>
            <person name="Cubillos F.A."/>
            <person name="Dafhnis-Calas F."/>
            <person name="Khoshraftar S."/>
            <person name="Malla S."/>
            <person name="Mehta N."/>
            <person name="Siow C.C."/>
            <person name="Warringer J."/>
            <person name="Moses A.M."/>
            <person name="Louis E.J."/>
            <person name="Nieduszynski C.A."/>
        </authorList>
    </citation>
    <scope>NUCLEOTIDE SEQUENCE [LARGE SCALE GENOMIC DNA]</scope>
    <source>
        <strain evidence="8">H-6 / AS 2.3317 / CBS 10644</strain>
    </source>
</reference>
<evidence type="ECO:0000256" key="2">
    <source>
        <dbReference type="ARBA" id="ARBA00017880"/>
    </source>
</evidence>
<proteinExistence type="inferred from homology"/>
<dbReference type="Pfam" id="PF03666">
    <property type="entry name" value="NPR3"/>
    <property type="match status" value="1"/>
</dbReference>
<evidence type="ECO:0000256" key="1">
    <source>
        <dbReference type="ARBA" id="ARBA00010546"/>
    </source>
</evidence>
<keyword evidence="4" id="KW-0732">Signal</keyword>
<evidence type="ECO:0000313" key="8">
    <source>
        <dbReference type="Proteomes" id="UP000006968"/>
    </source>
</evidence>
<dbReference type="GO" id="GO:0010508">
    <property type="term" value="P:positive regulation of autophagy"/>
    <property type="evidence" value="ECO:0007669"/>
    <property type="project" value="TreeGrafter"/>
</dbReference>
<dbReference type="PANTHER" id="PTHR13153:SF5">
    <property type="entry name" value="GATOR COMPLEX PROTEIN NPRL3"/>
    <property type="match status" value="1"/>
</dbReference>
<feature type="compositionally biased region" description="Low complexity" evidence="5">
    <location>
        <begin position="304"/>
        <end position="313"/>
    </location>
</feature>
<comment type="caution">
    <text evidence="7">The sequence shown here is derived from an EMBL/GenBank/DDBJ whole genome shotgun (WGS) entry which is preliminary data.</text>
</comment>
<comment type="subcellular location">
    <subcellularLocation>
        <location evidence="4">Vacuole membrane</location>
        <topology evidence="4">Peripheral membrane protein</topology>
    </subcellularLocation>
</comment>
<feature type="region of interest" description="Disordered" evidence="5">
    <location>
        <begin position="481"/>
        <end position="504"/>
    </location>
</feature>
<evidence type="ECO:0000313" key="7">
    <source>
        <dbReference type="EMBL" id="EJS43513.1"/>
    </source>
</evidence>
<dbReference type="GO" id="GO:0051321">
    <property type="term" value="P:meiotic cell cycle"/>
    <property type="evidence" value="ECO:0007669"/>
    <property type="project" value="UniProtKB-UniRule"/>
</dbReference>
<feature type="region of interest" description="Disordered" evidence="5">
    <location>
        <begin position="974"/>
        <end position="1046"/>
    </location>
</feature>
<evidence type="ECO:0000256" key="3">
    <source>
        <dbReference type="ARBA" id="ARBA00030028"/>
    </source>
</evidence>
<feature type="region of interest" description="Disordered" evidence="5">
    <location>
        <begin position="132"/>
        <end position="159"/>
    </location>
</feature>
<feature type="compositionally biased region" description="Low complexity" evidence="5">
    <location>
        <begin position="148"/>
        <end position="159"/>
    </location>
</feature>
<comment type="function">
    <text evidence="4">Mediates inactivation of the TORC1 complex in response to amino acid starvation. Required for meiotic nuclear division.</text>
</comment>
<dbReference type="InterPro" id="IPR005365">
    <property type="entry name" value="Npr3"/>
</dbReference>
<dbReference type="OrthoDB" id="18648at2759"/>
<feature type="region of interest" description="Disordered" evidence="5">
    <location>
        <begin position="438"/>
        <end position="464"/>
    </location>
</feature>
<sequence length="1148" mass="129781">MNECLPNSCLLGVHLVISTHSGPQIVFHYPPSNTAFLTNNPTKHQHLYGNHDGPGKNETKEDKPFNYGATKTASQPAQNESIKNFNTTMTPSMTNANTNTGVLPSTRSHANTVGSQGSISTVINGAVHRETNAGNDSRIFQYPESESESSSSGLSDSELSTDYVDISSDSFSISSSLSSTSLSSSPSSSSSSSPLQDGLSRTNSSFQSIDSLSPTSLQMAVADDGTSASESYLDSVNNNKSRATSKKSQNFFHKLSTKKSTDSKAHSPIIKLKSKPSQGTNKSNNLLKNTSNEADRNTITGTHSLSSKKSTSSAGEHNQDFRNNSLNDTPAQSPHHYHHRYQHHHKTITNSQRNSSTQYDVEEDIEVSTMLQDGKISMNEIFFKEENFQDINKILEFDHDFVAEFCSPEREMCNTRFEFTVDNFCFLGLPIHVDSQGRWRKSKHKNKTRSKRSSSTTTNISRKKSIASKISSLSENTLKKVNSGEAETDYDNNTGDENCTDTPNLKVDTDFNRTEFEREKEDLGKNMNMFHVCFVMNPHLIEYNKRVDDMYQFVVTRLSLLLRYVQSKTSYTSSECHIILKEKERVLKHSKTYQSINGAGNKGKYLYQRILAKSSLARALTECVDKIQRNEIACLEIGDDKVISLQIPIQNEFEKMPNFKIQPVLRGSYVTSILNMKFLEKTSLRIEGQNRQNNQAQLSDTNNNLYRFSNNINSTANCGTSNVDDGDDNENGYYCDDNDDLLNYALLLLDEPNNIINSLETFSYQDDAGTMILKHLVRNIQPNIPLRSYRYLISELLDNSSSQDNLSLETNSLESSILRSCALHLMYWRHARIVIPLSSKYTYIVSPLAPIQGHTVDDFKSTSQNDEQVNTMGNGKNNVDQSDNIPLIYQNSILFRSKFPLLPALPIFLNLISADKPQAYNNIIPSREHRPIYLNALAWLIKFGYATQLLTFINIRVDKHIKMAVDEDLEKEGFRKSNNTSGRPGLDYKKTEKKPDDEDGQNRDANANEVCVAKTESEQSDDNNKNDNKDGNDTKNGDDGRDDGRDDDEIAIVDEEEILHFEYDDPEMQHDYTIILEPERATAIEKRWLFRCIYDQPSDIQILFNKLLKYFNGKVPMELVIIKEEISRHDLKKLLNALNKYLIETHHW</sequence>
<name>J8Q1I2_SACAR</name>
<dbReference type="GO" id="GO:0005774">
    <property type="term" value="C:vacuolar membrane"/>
    <property type="evidence" value="ECO:0007669"/>
    <property type="project" value="UniProtKB-SubCell"/>
</dbReference>
<dbReference type="Proteomes" id="UP000006968">
    <property type="component" value="Chromosome VIII"/>
</dbReference>
<feature type="compositionally biased region" description="Basic and acidic residues" evidence="5">
    <location>
        <begin position="986"/>
        <end position="1002"/>
    </location>
</feature>
<accession>J8Q1I2</accession>
<feature type="compositionally biased region" description="Polar residues" evidence="5">
    <location>
        <begin position="69"/>
        <end position="116"/>
    </location>
</feature>
<feature type="compositionally biased region" description="Polar residues" evidence="5">
    <location>
        <begin position="321"/>
        <end position="332"/>
    </location>
</feature>
<comment type="similarity">
    <text evidence="1 4">Belongs to the NPR3 family.</text>
</comment>
<feature type="compositionally biased region" description="Polar residues" evidence="5">
    <location>
        <begin position="199"/>
        <end position="211"/>
    </location>
</feature>
<dbReference type="PANTHER" id="PTHR13153">
    <property type="entry name" value="CGTHBA PROTEIN -14 GENE PROTEIN"/>
    <property type="match status" value="1"/>
</dbReference>
<dbReference type="InterPro" id="IPR056603">
    <property type="entry name" value="HTH_NPRL3"/>
</dbReference>
<feature type="region of interest" description="Disordered" evidence="5">
    <location>
        <begin position="229"/>
        <end position="357"/>
    </location>
</feature>
<dbReference type="GO" id="GO:0034198">
    <property type="term" value="P:cellular response to amino acid starvation"/>
    <property type="evidence" value="ECO:0007669"/>
    <property type="project" value="TreeGrafter"/>
</dbReference>
<dbReference type="Pfam" id="PF24064">
    <property type="entry name" value="HTH_NPRL3"/>
    <property type="match status" value="1"/>
</dbReference>
<feature type="region of interest" description="Disordered" evidence="5">
    <location>
        <begin position="177"/>
        <end position="211"/>
    </location>
</feature>
<keyword evidence="8" id="KW-1185">Reference proteome</keyword>
<feature type="domain" description="GATOR1 complex protein NPRL3 C-terminal HTH" evidence="6">
    <location>
        <begin position="1082"/>
        <end position="1143"/>
    </location>
</feature>
<evidence type="ECO:0000256" key="4">
    <source>
        <dbReference type="RuleBase" id="RU368069"/>
    </source>
</evidence>
<protein>
    <recommendedName>
        <fullName evidence="2 4">Nitrogen permease regulator 3</fullName>
    </recommendedName>
    <alternativeName>
        <fullName evidence="3 4">Required for meiotic nuclear division protein 11</fullName>
    </alternativeName>
</protein>
<feature type="compositionally biased region" description="Polar residues" evidence="5">
    <location>
        <begin position="348"/>
        <end position="357"/>
    </location>
</feature>
<feature type="compositionally biased region" description="Basic and acidic residues" evidence="5">
    <location>
        <begin position="1022"/>
        <end position="1044"/>
    </location>
</feature>
<dbReference type="HOGENOM" id="CLU_014314_0_0_1"/>
<dbReference type="GO" id="GO:1990130">
    <property type="term" value="C:GATOR1 complex"/>
    <property type="evidence" value="ECO:0007669"/>
    <property type="project" value="TreeGrafter"/>
</dbReference>
<dbReference type="AlphaFoldDB" id="J8Q1I2"/>
<feature type="compositionally biased region" description="Low complexity" evidence="5">
    <location>
        <begin position="177"/>
        <end position="194"/>
    </location>
</feature>
<evidence type="ECO:0000259" key="6">
    <source>
        <dbReference type="Pfam" id="PF24064"/>
    </source>
</evidence>
<evidence type="ECO:0000256" key="5">
    <source>
        <dbReference type="SAM" id="MobiDB-lite"/>
    </source>
</evidence>
<feature type="region of interest" description="Disordered" evidence="5">
    <location>
        <begin position="40"/>
        <end position="116"/>
    </location>
</feature>
<keyword evidence="4" id="KW-0469">Meiosis</keyword>
<dbReference type="EMBL" id="ALIE01000095">
    <property type="protein sequence ID" value="EJS43513.1"/>
    <property type="molecule type" value="Genomic_DNA"/>
</dbReference>
<feature type="compositionally biased region" description="Basic residues" evidence="5">
    <location>
        <begin position="335"/>
        <end position="347"/>
    </location>
</feature>